<evidence type="ECO:0000256" key="1">
    <source>
        <dbReference type="SAM" id="MobiDB-lite"/>
    </source>
</evidence>
<keyword evidence="3" id="KW-0489">Methyltransferase</keyword>
<dbReference type="PANTHER" id="PTHR43591">
    <property type="entry name" value="METHYLTRANSFERASE"/>
    <property type="match status" value="1"/>
</dbReference>
<protein>
    <submittedName>
        <fullName evidence="3">Methyltransferase type 11</fullName>
    </submittedName>
</protein>
<dbReference type="InterPro" id="IPR041698">
    <property type="entry name" value="Methyltransf_25"/>
</dbReference>
<dbReference type="PANTHER" id="PTHR43591:SF24">
    <property type="entry name" value="2-METHOXY-6-POLYPRENYL-1,4-BENZOQUINOL METHYLASE, MITOCHONDRIAL"/>
    <property type="match status" value="1"/>
</dbReference>
<sequence>MNAEAPGRTIASMPRGGPQASWLDRRFETDELEYLDRDDAPDEVKQKVIGMLDRLGGLFKLHEKDARTTLDVVRDVPSPRILELGAGHGKLSAKILDFHPTATVTVSDLDPTSVANIAAGPLGTNPRARTQVVDATAIDAEDDSYDLVVFAQAFHHLPPAVAYRAIAEATRVGKSFLVIDLERRTPLGFMLFWALRPLLQLAALPSSSLRPLLHDGYISALRAYSPAALQALANAADSAISIEFLPRAKGFGPTSMAVLFRRPGTAHGQVTGQPHGNH</sequence>
<dbReference type="Gene3D" id="3.40.50.150">
    <property type="entry name" value="Vaccinia Virus protein VP39"/>
    <property type="match status" value="1"/>
</dbReference>
<keyword evidence="3" id="KW-0808">Transferase</keyword>
<evidence type="ECO:0000313" key="3">
    <source>
        <dbReference type="EMBL" id="ORW28883.1"/>
    </source>
</evidence>
<dbReference type="SUPFAM" id="SSF53335">
    <property type="entry name" value="S-adenosyl-L-methionine-dependent methyltransferases"/>
    <property type="match status" value="1"/>
</dbReference>
<dbReference type="InterPro" id="IPR029063">
    <property type="entry name" value="SAM-dependent_MTases_sf"/>
</dbReference>
<reference evidence="3 4" key="1">
    <citation type="submission" date="2016-01" db="EMBL/GenBank/DDBJ databases">
        <title>The new phylogeny of the genus Mycobacterium.</title>
        <authorList>
            <person name="Tarcisio F."/>
            <person name="Conor M."/>
            <person name="Antonella G."/>
            <person name="Elisabetta G."/>
            <person name="Giulia F.S."/>
            <person name="Sara T."/>
            <person name="Anna F."/>
            <person name="Clotilde B."/>
            <person name="Roberto B."/>
            <person name="Veronica D.S."/>
            <person name="Fabio R."/>
            <person name="Monica P."/>
            <person name="Olivier J."/>
            <person name="Enrico T."/>
            <person name="Nicola S."/>
        </authorList>
    </citation>
    <scope>NUCLEOTIDE SEQUENCE [LARGE SCALE GENOMIC DNA]</scope>
    <source>
        <strain evidence="3 4">DSM 44572</strain>
    </source>
</reference>
<dbReference type="STRING" id="153971.AWC19_26445"/>
<gene>
    <name evidence="3" type="ORF">AWC19_26445</name>
</gene>
<name>A0A1X1ZX15_9MYCO</name>
<dbReference type="EMBL" id="LQPJ01000053">
    <property type="protein sequence ID" value="ORW28883.1"/>
    <property type="molecule type" value="Genomic_DNA"/>
</dbReference>
<dbReference type="OrthoDB" id="4125239at2"/>
<dbReference type="GO" id="GO:0032259">
    <property type="term" value="P:methylation"/>
    <property type="evidence" value="ECO:0007669"/>
    <property type="project" value="UniProtKB-KW"/>
</dbReference>
<comment type="caution">
    <text evidence="3">The sequence shown here is derived from an EMBL/GenBank/DDBJ whole genome shotgun (WGS) entry which is preliminary data.</text>
</comment>
<accession>A0A1X1ZX15</accession>
<feature type="region of interest" description="Disordered" evidence="1">
    <location>
        <begin position="1"/>
        <end position="21"/>
    </location>
</feature>
<dbReference type="GO" id="GO:0008168">
    <property type="term" value="F:methyltransferase activity"/>
    <property type="evidence" value="ECO:0007669"/>
    <property type="project" value="UniProtKB-KW"/>
</dbReference>
<organism evidence="3 4">
    <name type="scientific">Mycobacterium palustre</name>
    <dbReference type="NCBI Taxonomy" id="153971"/>
    <lineage>
        <taxon>Bacteria</taxon>
        <taxon>Bacillati</taxon>
        <taxon>Actinomycetota</taxon>
        <taxon>Actinomycetes</taxon>
        <taxon>Mycobacteriales</taxon>
        <taxon>Mycobacteriaceae</taxon>
        <taxon>Mycobacterium</taxon>
        <taxon>Mycobacterium simiae complex</taxon>
    </lineage>
</organism>
<evidence type="ECO:0000313" key="4">
    <source>
        <dbReference type="Proteomes" id="UP000193529"/>
    </source>
</evidence>
<proteinExistence type="predicted"/>
<dbReference type="RefSeq" id="WP_085076817.1">
    <property type="nucleotide sequence ID" value="NZ_JACKRZ010000240.1"/>
</dbReference>
<dbReference type="AlphaFoldDB" id="A0A1X1ZX15"/>
<dbReference type="CDD" id="cd02440">
    <property type="entry name" value="AdoMet_MTases"/>
    <property type="match status" value="1"/>
</dbReference>
<feature type="domain" description="Methyltransferase" evidence="2">
    <location>
        <begin position="81"/>
        <end position="173"/>
    </location>
</feature>
<keyword evidence="4" id="KW-1185">Reference proteome</keyword>
<dbReference type="Pfam" id="PF13649">
    <property type="entry name" value="Methyltransf_25"/>
    <property type="match status" value="1"/>
</dbReference>
<dbReference type="Proteomes" id="UP000193529">
    <property type="component" value="Unassembled WGS sequence"/>
</dbReference>
<evidence type="ECO:0000259" key="2">
    <source>
        <dbReference type="Pfam" id="PF13649"/>
    </source>
</evidence>